<evidence type="ECO:0000313" key="2">
    <source>
        <dbReference type="Proteomes" id="UP001500724"/>
    </source>
</evidence>
<gene>
    <name evidence="1" type="ORF">GCM10009535_46850</name>
</gene>
<reference evidence="1 2" key="1">
    <citation type="journal article" date="2019" name="Int. J. Syst. Evol. Microbiol.">
        <title>The Global Catalogue of Microorganisms (GCM) 10K type strain sequencing project: providing services to taxonomists for standard genome sequencing and annotation.</title>
        <authorList>
            <consortium name="The Broad Institute Genomics Platform"/>
            <consortium name="The Broad Institute Genome Sequencing Center for Infectious Disease"/>
            <person name="Wu L."/>
            <person name="Ma J."/>
        </authorList>
    </citation>
    <scope>NUCLEOTIDE SEQUENCE [LARGE SCALE GENOMIC DNA]</scope>
    <source>
        <strain evidence="1 2">JCM 10367</strain>
    </source>
</reference>
<evidence type="ECO:0000313" key="1">
    <source>
        <dbReference type="EMBL" id="GAA0661891.1"/>
    </source>
</evidence>
<protein>
    <submittedName>
        <fullName evidence="1">Uncharacterized protein</fullName>
    </submittedName>
</protein>
<name>A0ABN1HPM2_9ACTN</name>
<dbReference type="Proteomes" id="UP001500724">
    <property type="component" value="Unassembled WGS sequence"/>
</dbReference>
<accession>A0ABN1HPM2</accession>
<comment type="caution">
    <text evidence="1">The sequence shown here is derived from an EMBL/GenBank/DDBJ whole genome shotgun (WGS) entry which is preliminary data.</text>
</comment>
<dbReference type="EMBL" id="BAAAGU010000053">
    <property type="protein sequence ID" value="GAA0661891.1"/>
    <property type="molecule type" value="Genomic_DNA"/>
</dbReference>
<sequence>MGQSREALGAALTMGPAYSGPAKTTWHIKSNRCLNLAMSAIPGDLARAQEEWWATYGRLATQPHTAVRRQLIHLSSEVLFHPHWQGRWSAAWAALHGARNVRTTS</sequence>
<organism evidence="1 2">
    <name type="scientific">Streptomyces thermocarboxydovorans</name>
    <dbReference type="NCBI Taxonomy" id="59298"/>
    <lineage>
        <taxon>Bacteria</taxon>
        <taxon>Bacillati</taxon>
        <taxon>Actinomycetota</taxon>
        <taxon>Actinomycetes</taxon>
        <taxon>Kitasatosporales</taxon>
        <taxon>Streptomycetaceae</taxon>
        <taxon>Streptomyces</taxon>
    </lineage>
</organism>
<keyword evidence="2" id="KW-1185">Reference proteome</keyword>
<proteinExistence type="predicted"/>